<dbReference type="AlphaFoldDB" id="A0A5S9Y0S4"/>
<dbReference type="PANTHER" id="PTHR22975:SF9">
    <property type="entry name" value="ECHINUS SPLICE FORM 3"/>
    <property type="match status" value="1"/>
</dbReference>
<evidence type="ECO:0000256" key="1">
    <source>
        <dbReference type="ARBA" id="ARBA00022786"/>
    </source>
</evidence>
<evidence type="ECO:0000313" key="5">
    <source>
        <dbReference type="Proteomes" id="UP000434276"/>
    </source>
</evidence>
<dbReference type="ExpressionAtlas" id="A0A5S9Y0S4">
    <property type="expression patterns" value="baseline and differential"/>
</dbReference>
<reference evidence="4 5" key="1">
    <citation type="submission" date="2019-12" db="EMBL/GenBank/DDBJ databases">
        <authorList>
            <person name="Jiao W.-B."/>
            <person name="Schneeberger K."/>
        </authorList>
    </citation>
    <scope>NUCLEOTIDE SEQUENCE [LARGE SCALE GENOMIC DNA]</scope>
    <source>
        <strain evidence="5">cv. C24</strain>
    </source>
</reference>
<dbReference type="Proteomes" id="UP000434276">
    <property type="component" value="Unassembled WGS sequence"/>
</dbReference>
<proteinExistence type="predicted"/>
<dbReference type="EMBL" id="CACSHJ010000096">
    <property type="protein sequence ID" value="CAA0400247.1"/>
    <property type="molecule type" value="Genomic_DNA"/>
</dbReference>
<dbReference type="InterPro" id="IPR052398">
    <property type="entry name" value="Ubiquitin_hydrolase_53/54"/>
</dbReference>
<feature type="domain" description="C2H2-type" evidence="3">
    <location>
        <begin position="145"/>
        <end position="166"/>
    </location>
</feature>
<evidence type="ECO:0000259" key="3">
    <source>
        <dbReference type="PROSITE" id="PS00028"/>
    </source>
</evidence>
<protein>
    <recommendedName>
        <fullName evidence="3">C2H2-type domain-containing protein</fullName>
    </recommendedName>
</protein>
<dbReference type="InterPro" id="IPR006865">
    <property type="entry name" value="DUF629"/>
</dbReference>
<dbReference type="PROSITE" id="PS00028">
    <property type="entry name" value="ZINC_FINGER_C2H2_1"/>
    <property type="match status" value="1"/>
</dbReference>
<dbReference type="OrthoDB" id="1094217at2759"/>
<keyword evidence="2" id="KW-0378">Hydrolase</keyword>
<keyword evidence="1" id="KW-0833">Ubl conjugation pathway</keyword>
<dbReference type="GO" id="GO:0016787">
    <property type="term" value="F:hydrolase activity"/>
    <property type="evidence" value="ECO:0007669"/>
    <property type="project" value="UniProtKB-KW"/>
</dbReference>
<name>A0A5S9Y0S4_ARATH</name>
<evidence type="ECO:0000313" key="4">
    <source>
        <dbReference type="EMBL" id="CAA0400247.1"/>
    </source>
</evidence>
<organism evidence="4 5">
    <name type="scientific">Arabidopsis thaliana</name>
    <name type="common">Mouse-ear cress</name>
    <dbReference type="NCBI Taxonomy" id="3702"/>
    <lineage>
        <taxon>Eukaryota</taxon>
        <taxon>Viridiplantae</taxon>
        <taxon>Streptophyta</taxon>
        <taxon>Embryophyta</taxon>
        <taxon>Tracheophyta</taxon>
        <taxon>Spermatophyta</taxon>
        <taxon>Magnoliopsida</taxon>
        <taxon>eudicotyledons</taxon>
        <taxon>Gunneridae</taxon>
        <taxon>Pentapetalae</taxon>
        <taxon>rosids</taxon>
        <taxon>malvids</taxon>
        <taxon>Brassicales</taxon>
        <taxon>Brassicaceae</taxon>
        <taxon>Camelineae</taxon>
        <taxon>Arabidopsis</taxon>
    </lineage>
</organism>
<dbReference type="InterPro" id="IPR013087">
    <property type="entry name" value="Znf_C2H2_type"/>
</dbReference>
<dbReference type="PANTHER" id="PTHR22975">
    <property type="entry name" value="UBIQUITIN SPECIFIC PROTEINASE"/>
    <property type="match status" value="1"/>
</dbReference>
<evidence type="ECO:0000256" key="2">
    <source>
        <dbReference type="ARBA" id="ARBA00022801"/>
    </source>
</evidence>
<accession>A0A5S9Y0S4</accession>
<sequence length="502" mass="57758">MEKKEEKFSSVARGLGNYVDALKMINDFSSSAEREESEEFDHLEDRFLAERLTLETLEARIDKGPVPEMPVGPPLIRIRLVPDTEDYERQKSYWLGLDDEFTRNFLKVPISELKTYVEAKTGAVKDLEIVLKYVKKNLKWIAWICRTCSKKFSTRQACHDHLEQEHATGLIPSQRMHMPQRISEDWADKVSSVRDWKPVDAVAAVQMIKDQSAHVKSFVYQDGWCNDWPLATDQVIARSQLLKEIRSLLVTFIQHKVLSDSFRERVVYSLVLKLGISKQKLKDCRLLETPQSICFLECDELNRILVFLRKIKSKRDDGTNLVCQAVDGFLQSSLFRGKISVDLQFSFLLLDKQLLLGELKHYDDEGKLQFLVPKEDGFVFPKPPDANNYGIWLAVLRAIHLTKKKEKDETKQVLATLLPETSPEFYVAHIDILSKLTDDDDILASIGNLFSGVLEEVAETDSSILLIEKSRIALLGELNQLAFFDYRSYVARHLKKFLLTKL</sequence>
<gene>
    <name evidence="4" type="ORF">C24_LOCUS20955</name>
</gene>
<dbReference type="Pfam" id="PF04780">
    <property type="entry name" value="DUF629"/>
    <property type="match status" value="1"/>
</dbReference>